<reference evidence="11" key="2">
    <citation type="submission" date="2025-09" db="UniProtKB">
        <authorList>
            <consortium name="Ensembl"/>
        </authorList>
    </citation>
    <scope>IDENTIFICATION</scope>
</reference>
<dbReference type="PROSITE" id="PS50041">
    <property type="entry name" value="C_TYPE_LECTIN_2"/>
    <property type="match status" value="1"/>
</dbReference>
<protein>
    <recommendedName>
        <fullName evidence="10">C-type lectin domain-containing protein</fullName>
    </recommendedName>
</protein>
<dbReference type="InterPro" id="IPR016187">
    <property type="entry name" value="CTDL_fold"/>
</dbReference>
<dbReference type="Ensembl" id="ENSSCAT00000022873.1">
    <property type="protein sequence ID" value="ENSSCAP00000020493.1"/>
    <property type="gene ID" value="ENSSCAG00000014764.1"/>
</dbReference>
<evidence type="ECO:0000256" key="6">
    <source>
        <dbReference type="ARBA" id="ARBA00023136"/>
    </source>
</evidence>
<keyword evidence="2" id="KW-0812">Transmembrane</keyword>
<dbReference type="InterPro" id="IPR057350">
    <property type="entry name" value="THBD"/>
</dbReference>
<dbReference type="PANTHER" id="PTHR14789">
    <property type="entry name" value="CHONDROLECTIN VARIANT CHODLFDELTAE"/>
    <property type="match status" value="1"/>
</dbReference>
<evidence type="ECO:0000256" key="3">
    <source>
        <dbReference type="ARBA" id="ARBA00022729"/>
    </source>
</evidence>
<dbReference type="InterPro" id="IPR016186">
    <property type="entry name" value="C-type_lectin-like/link_sf"/>
</dbReference>
<dbReference type="PANTHER" id="PTHR14789:SF9">
    <property type="entry name" value="THROMBOMODULIN"/>
    <property type="match status" value="1"/>
</dbReference>
<reference evidence="11" key="1">
    <citation type="submission" date="2025-08" db="UniProtKB">
        <authorList>
            <consortium name="Ensembl"/>
        </authorList>
    </citation>
    <scope>IDENTIFICATION</scope>
</reference>
<dbReference type="AlphaFoldDB" id="A0A8C9NN34"/>
<evidence type="ECO:0000313" key="12">
    <source>
        <dbReference type="Proteomes" id="UP000694409"/>
    </source>
</evidence>
<dbReference type="GO" id="GO:0030246">
    <property type="term" value="F:carbohydrate binding"/>
    <property type="evidence" value="ECO:0007669"/>
    <property type="project" value="UniProtKB-KW"/>
</dbReference>
<dbReference type="OMA" id="INAPWRS"/>
<dbReference type="Gene3D" id="3.10.100.10">
    <property type="entry name" value="Mannose-Binding Protein A, subunit A"/>
    <property type="match status" value="1"/>
</dbReference>
<evidence type="ECO:0000259" key="10">
    <source>
        <dbReference type="PROSITE" id="PS50041"/>
    </source>
</evidence>
<organism evidence="11 12">
    <name type="scientific">Serinus canaria</name>
    <name type="common">Island canary</name>
    <name type="synonym">Fringilla canaria</name>
    <dbReference type="NCBI Taxonomy" id="9135"/>
    <lineage>
        <taxon>Eukaryota</taxon>
        <taxon>Metazoa</taxon>
        <taxon>Chordata</taxon>
        <taxon>Craniata</taxon>
        <taxon>Vertebrata</taxon>
        <taxon>Euteleostomi</taxon>
        <taxon>Archelosauria</taxon>
        <taxon>Archosauria</taxon>
        <taxon>Dinosauria</taxon>
        <taxon>Saurischia</taxon>
        <taxon>Theropoda</taxon>
        <taxon>Coelurosauria</taxon>
        <taxon>Aves</taxon>
        <taxon>Neognathae</taxon>
        <taxon>Neoaves</taxon>
        <taxon>Telluraves</taxon>
        <taxon>Australaves</taxon>
        <taxon>Passeriformes</taxon>
        <taxon>Passeroidea</taxon>
        <taxon>Fringillidae</taxon>
        <taxon>Carduelinae</taxon>
        <taxon>Serinus</taxon>
    </lineage>
</organism>
<evidence type="ECO:0000256" key="2">
    <source>
        <dbReference type="ARBA" id="ARBA00022692"/>
    </source>
</evidence>
<dbReference type="InterPro" id="IPR001304">
    <property type="entry name" value="C-type_lectin-like"/>
</dbReference>
<dbReference type="Proteomes" id="UP000694409">
    <property type="component" value="Unassembled WGS sequence"/>
</dbReference>
<comment type="subcellular location">
    <subcellularLocation>
        <location evidence="1">Membrane</location>
        <topology evidence="1">Single-pass type I membrane protein</topology>
    </subcellularLocation>
</comment>
<feature type="region of interest" description="Disordered" evidence="8">
    <location>
        <begin position="377"/>
        <end position="413"/>
    </location>
</feature>
<keyword evidence="3 9" id="KW-0732">Signal</keyword>
<dbReference type="Gene3D" id="2.10.25.10">
    <property type="entry name" value="Laminin"/>
    <property type="match status" value="1"/>
</dbReference>
<feature type="compositionally biased region" description="Polar residues" evidence="8">
    <location>
        <begin position="377"/>
        <end position="399"/>
    </location>
</feature>
<accession>A0A8C9NN34</accession>
<dbReference type="Pfam" id="PF00059">
    <property type="entry name" value="Lectin_C"/>
    <property type="match status" value="1"/>
</dbReference>
<keyword evidence="5" id="KW-1133">Transmembrane helix</keyword>
<dbReference type="GO" id="GO:0016020">
    <property type="term" value="C:membrane"/>
    <property type="evidence" value="ECO:0007669"/>
    <property type="project" value="UniProtKB-SubCell"/>
</dbReference>
<dbReference type="SUPFAM" id="SSF56436">
    <property type="entry name" value="C-type lectin-like"/>
    <property type="match status" value="1"/>
</dbReference>
<dbReference type="GeneTree" id="ENSGT00940000156996"/>
<evidence type="ECO:0000256" key="9">
    <source>
        <dbReference type="SAM" id="SignalP"/>
    </source>
</evidence>
<keyword evidence="4" id="KW-0430">Lectin</keyword>
<feature type="chain" id="PRO_5034752888" description="C-type lectin domain-containing protein" evidence="9">
    <location>
        <begin position="19"/>
        <end position="413"/>
    </location>
</feature>
<evidence type="ECO:0000313" key="11">
    <source>
        <dbReference type="Ensembl" id="ENSSCAP00000020493.1"/>
    </source>
</evidence>
<evidence type="ECO:0000256" key="8">
    <source>
        <dbReference type="SAM" id="MobiDB-lite"/>
    </source>
</evidence>
<evidence type="ECO:0000256" key="1">
    <source>
        <dbReference type="ARBA" id="ARBA00004479"/>
    </source>
</evidence>
<dbReference type="PRINTS" id="PR00907">
    <property type="entry name" value="THRMBOMODULN"/>
</dbReference>
<sequence>MATLRPLLLLLLAWRCRGEDAEVLCAGSACYTLHRDESNWKTAQGRCSENGGNLAPAGSAAEAERLREVLASAGWAGPAWLGLSLARGHCVRPQEPLRGFSWVAGGEPGNFSEWASEPAVTCVSARCVLCVTVSRALRWEERRCEEPADGFLCQYTYGGSCPRLATQHGVPVTYTTPFGARGADFLALPPGSRAVIPDLRLELLCDDGDGAGVRWVRDTPGAWPCELGGGGCAGTCVEESGRPRCSCPEGTVLGPDGRGCRSPCRGRSASTTAWWPAAPSSVAVGSTCGQGTGLWGTGLWGTEIPVDAFPSDWESPSTSPDSLHQPPPCLDTSTSFLRLEHPGFLGSQRLWGGVGINAPWRSSNQVGWPGIPNLAQESIPTWPRNQSQPGLGINPNQAWESIPTLPGNQRHPP</sequence>
<name>A0A8C9NN34_SERCA</name>
<keyword evidence="7" id="KW-0325">Glycoprotein</keyword>
<keyword evidence="12" id="KW-1185">Reference proteome</keyword>
<evidence type="ECO:0000256" key="5">
    <source>
        <dbReference type="ARBA" id="ARBA00022989"/>
    </source>
</evidence>
<dbReference type="InterPro" id="IPR051505">
    <property type="entry name" value="C-type_lectin_domain"/>
</dbReference>
<feature type="signal peptide" evidence="9">
    <location>
        <begin position="1"/>
        <end position="18"/>
    </location>
</feature>
<dbReference type="SMART" id="SM00034">
    <property type="entry name" value="CLECT"/>
    <property type="match status" value="1"/>
</dbReference>
<feature type="domain" description="C-type lectin" evidence="10">
    <location>
        <begin position="26"/>
        <end position="146"/>
    </location>
</feature>
<proteinExistence type="predicted"/>
<dbReference type="SUPFAM" id="SSF57196">
    <property type="entry name" value="EGF/Laminin"/>
    <property type="match status" value="1"/>
</dbReference>
<evidence type="ECO:0000256" key="4">
    <source>
        <dbReference type="ARBA" id="ARBA00022734"/>
    </source>
</evidence>
<keyword evidence="6" id="KW-0472">Membrane</keyword>
<evidence type="ECO:0000256" key="7">
    <source>
        <dbReference type="ARBA" id="ARBA00023180"/>
    </source>
</evidence>
<dbReference type="Pfam" id="PF25444">
    <property type="entry name" value="THBD"/>
    <property type="match status" value="1"/>
</dbReference>